<evidence type="ECO:0000313" key="5">
    <source>
        <dbReference type="Proteomes" id="UP000887567"/>
    </source>
</evidence>
<dbReference type="OrthoDB" id="62798at2759"/>
<reference evidence="4" key="1">
    <citation type="submission" date="2022-11" db="UniProtKB">
        <authorList>
            <consortium name="EnsemblMetazoa"/>
        </authorList>
    </citation>
    <scope>IDENTIFICATION</scope>
</reference>
<dbReference type="Proteomes" id="UP000887567">
    <property type="component" value="Unplaced"/>
</dbReference>
<proteinExistence type="inferred from homology"/>
<evidence type="ECO:0000256" key="1">
    <source>
        <dbReference type="ARBA" id="ARBA00005910"/>
    </source>
</evidence>
<keyword evidence="5" id="KW-1185">Reference proteome</keyword>
<dbReference type="RefSeq" id="XP_028513542.1">
    <property type="nucleotide sequence ID" value="XM_028657741.1"/>
</dbReference>
<dbReference type="Pfam" id="PF17751">
    <property type="entry name" value="SKICH"/>
    <property type="match status" value="1"/>
</dbReference>
<dbReference type="SUPFAM" id="SSF56219">
    <property type="entry name" value="DNase I-like"/>
    <property type="match status" value="1"/>
</dbReference>
<dbReference type="OMA" id="NSECQHI"/>
<dbReference type="AlphaFoldDB" id="A0A913YGA4"/>
<dbReference type="FunFam" id="2.60.40.2840:FF:000003">
    <property type="entry name" value="Phosphatidylinositol 4,5-bisphosphate 5-phosphatase A"/>
    <property type="match status" value="1"/>
</dbReference>
<dbReference type="PANTHER" id="PTHR11200">
    <property type="entry name" value="INOSITOL 5-PHOSPHATASE"/>
    <property type="match status" value="1"/>
</dbReference>
<dbReference type="Pfam" id="PF22669">
    <property type="entry name" value="Exo_endo_phos2"/>
    <property type="match status" value="1"/>
</dbReference>
<protein>
    <recommendedName>
        <fullName evidence="3">Inositol polyphosphate-related phosphatase domain-containing protein</fullName>
    </recommendedName>
</protein>
<dbReference type="PANTHER" id="PTHR11200:SF275">
    <property type="entry name" value="LD06095P"/>
    <property type="match status" value="1"/>
</dbReference>
<dbReference type="InterPro" id="IPR000300">
    <property type="entry name" value="IPPc"/>
</dbReference>
<dbReference type="SMART" id="SM00128">
    <property type="entry name" value="IPPc"/>
    <property type="match status" value="1"/>
</dbReference>
<feature type="domain" description="Inositol polyphosphate-related phosphatase" evidence="3">
    <location>
        <begin position="3"/>
        <end position="310"/>
    </location>
</feature>
<feature type="compositionally biased region" description="Low complexity" evidence="2">
    <location>
        <begin position="429"/>
        <end position="439"/>
    </location>
</feature>
<feature type="region of interest" description="Disordered" evidence="2">
    <location>
        <begin position="419"/>
        <end position="439"/>
    </location>
</feature>
<dbReference type="GO" id="GO:0046856">
    <property type="term" value="P:phosphatidylinositol dephosphorylation"/>
    <property type="evidence" value="ECO:0007669"/>
    <property type="project" value="InterPro"/>
</dbReference>
<dbReference type="Gene3D" id="2.60.40.2840">
    <property type="match status" value="1"/>
</dbReference>
<evidence type="ECO:0000259" key="3">
    <source>
        <dbReference type="SMART" id="SM00128"/>
    </source>
</evidence>
<dbReference type="EnsemblMetazoa" id="XM_028657741.1">
    <property type="protein sequence ID" value="XP_028513542.1"/>
    <property type="gene ID" value="LOC110234686"/>
</dbReference>
<evidence type="ECO:0000256" key="2">
    <source>
        <dbReference type="SAM" id="MobiDB-lite"/>
    </source>
</evidence>
<dbReference type="InterPro" id="IPR036691">
    <property type="entry name" value="Endo/exonu/phosph_ase_sf"/>
</dbReference>
<accession>A0A913YGA4</accession>
<dbReference type="GeneID" id="110234686"/>
<feature type="compositionally biased region" description="Basic and acidic residues" evidence="2">
    <location>
        <begin position="419"/>
        <end position="428"/>
    </location>
</feature>
<comment type="similarity">
    <text evidence="1">Belongs to the inositol 1,4,5-trisphosphate 5-phosphatase type II family.</text>
</comment>
<dbReference type="InterPro" id="IPR046985">
    <property type="entry name" value="IP5"/>
</dbReference>
<organism evidence="4 5">
    <name type="scientific">Exaiptasia diaphana</name>
    <name type="common">Tropical sea anemone</name>
    <name type="synonym">Aiptasia pulchella</name>
    <dbReference type="NCBI Taxonomy" id="2652724"/>
    <lineage>
        <taxon>Eukaryota</taxon>
        <taxon>Metazoa</taxon>
        <taxon>Cnidaria</taxon>
        <taxon>Anthozoa</taxon>
        <taxon>Hexacorallia</taxon>
        <taxon>Actiniaria</taxon>
        <taxon>Aiptasiidae</taxon>
        <taxon>Exaiptasia</taxon>
    </lineage>
</organism>
<sequence>MYDCHRVHVCTWNVMSTQPPDVDLRELLHLDNEEDIPDVVAVGLQEVDAKPQSLLIEYIKENSWVKLIQAYLGAYGLVKLRSIRMLGMVHLVSVHMRHLAHVREIRPAFCKTAFLGLLGTKGAVALRFCLYGKSFCFIDSHFAAHAEYTDHRNMESQTVSDYITFPNCTAQKTPQKILDHDYVFWLGDFNYRINESSENIKALCSGQEYTSLWQHDQLLQSQSKNLCFVGYKEGPLSFPPTYKYNPGTNDWDTESGKFRKPAWTDRVLWKENDIKSETVQLVTYKSHDQYMPSDHKPVSALLAIDLHESMTKIEDPIDWKIDLMSMPWYGNEDGLSVYVVKNYKTYSWDWIGLYRVGFHHLWDYEMYEWAVGDGDEYGENGCAVLFDCLPEEAGHYVMAYYSYKMEAIISVSEPFEILPPRDEDKDPVDVQVEQPQQEV</sequence>
<dbReference type="InterPro" id="IPR041611">
    <property type="entry name" value="SKICH"/>
</dbReference>
<name>A0A913YGA4_EXADI</name>
<evidence type="ECO:0000313" key="4">
    <source>
        <dbReference type="EnsemblMetazoa" id="XP_028513542.1"/>
    </source>
</evidence>
<dbReference type="Gene3D" id="3.60.10.10">
    <property type="entry name" value="Endonuclease/exonuclease/phosphatase"/>
    <property type="match status" value="1"/>
</dbReference>
<dbReference type="GO" id="GO:0004439">
    <property type="term" value="F:phosphatidylinositol-4,5-bisphosphate 5-phosphatase activity"/>
    <property type="evidence" value="ECO:0007669"/>
    <property type="project" value="TreeGrafter"/>
</dbReference>